<dbReference type="InterPro" id="IPR038732">
    <property type="entry name" value="HpyO/CreE_NAD-binding"/>
</dbReference>
<dbReference type="Proteomes" id="UP000034034">
    <property type="component" value="Chromosome"/>
</dbReference>
<evidence type="ECO:0000313" key="2">
    <source>
        <dbReference type="EMBL" id="AKG41646.1"/>
    </source>
</evidence>
<dbReference type="AlphaFoldDB" id="A0A0F7CMS0"/>
<evidence type="ECO:0000313" key="3">
    <source>
        <dbReference type="Proteomes" id="UP000034034"/>
    </source>
</evidence>
<dbReference type="PATRIC" id="fig|408015.6.peg.292"/>
<dbReference type="PANTHER" id="PTHR40254:SF1">
    <property type="entry name" value="BLR0577 PROTEIN"/>
    <property type="match status" value="1"/>
</dbReference>
<accession>A0A0F7CMS0</accession>
<dbReference type="HOGENOM" id="CLU_016297_0_0_11"/>
<dbReference type="SUPFAM" id="SSF51905">
    <property type="entry name" value="FAD/NAD(P)-binding domain"/>
    <property type="match status" value="1"/>
</dbReference>
<dbReference type="KEGG" id="sxi:SXIM_02620"/>
<dbReference type="Gene3D" id="3.50.50.60">
    <property type="entry name" value="FAD/NAD(P)-binding domain"/>
    <property type="match status" value="1"/>
</dbReference>
<reference evidence="2" key="1">
    <citation type="submission" date="2019-08" db="EMBL/GenBank/DDBJ databases">
        <title>Complete genome sequence of a mangrove-derived Streptomyces xiamenensis.</title>
        <authorList>
            <person name="Xu J."/>
        </authorList>
    </citation>
    <scope>NUCLEOTIDE SEQUENCE</scope>
    <source>
        <strain evidence="2">318</strain>
    </source>
</reference>
<feature type="domain" description="FAD-dependent urate hydroxylase HpyO/Asp monooxygenase CreE-like FAD/NAD(P)-binding" evidence="1">
    <location>
        <begin position="3"/>
        <end position="168"/>
    </location>
</feature>
<dbReference type="EMBL" id="CP009922">
    <property type="protein sequence ID" value="AKG41646.1"/>
    <property type="molecule type" value="Genomic_DNA"/>
</dbReference>
<evidence type="ECO:0000259" key="1">
    <source>
        <dbReference type="Pfam" id="PF13454"/>
    </source>
</evidence>
<sequence>MVAVIGAGPRGLAVLGRLLAHLGPGGSWAGTGADLHVIEPQVPGAGRVWSPDQPEALLMNTLAGHATAYPDDSVRMAGPPLTGPGLLEWSRERGLGLAPWEHPGRALMGRYLAWAYEDLSRRAPDGVRVVPHRTRATALERVPGGIRVHLESGAPAVTADAVVLATGHTDQLPGARERELSRFAEHHGLVHLRPGYPHEAALDRLEPGATVLVRGLALNFFDQLTLLTAGRGGRFTQNPDGSARYLPSGREPRLIAGSGRGVPYLARGQAPGAMPRGHRLRYFDAERARQLAARGPGRVDFRTEVWPLIAREAGAAWYEVALRLRPGMSRLPRAEFLERYGAVEHGSPRWAALLAEAFPDPADRFDPAALDRPLAGRVFPDRQALGSWIRRFLRADLAAARDPEQSPLKAAAAAIAATKAQVRRVAVAGVLNAAGPRELRWFRGFGAHTASGPPASRIAELLALHEAGVVEFAGAGLTVGTDGAAGLFTGASPTVGGEPVRAGALLDAWLPGADLATTGSALLASLAPGGLARPHRAGAGDAAVPTGALDVDPVTLRVRDAAGVPQPDLFACGIPLEGIEWNTAIGARAGGNAALFRQADTVAHGMLTAAAGPYARR</sequence>
<protein>
    <submittedName>
        <fullName evidence="2">Fad-dependent oxidoreductase</fullName>
    </submittedName>
</protein>
<dbReference type="InterPro" id="IPR052189">
    <property type="entry name" value="L-asp_N-monooxygenase_NS-form"/>
</dbReference>
<keyword evidence="3" id="KW-1185">Reference proteome</keyword>
<dbReference type="PANTHER" id="PTHR40254">
    <property type="entry name" value="BLR0577 PROTEIN"/>
    <property type="match status" value="1"/>
</dbReference>
<name>A0A0F7CMS0_9ACTN</name>
<gene>
    <name evidence="2" type="ORF">SXIM_02620</name>
</gene>
<dbReference type="STRING" id="408015.SXIM_02620"/>
<proteinExistence type="predicted"/>
<dbReference type="Pfam" id="PF13454">
    <property type="entry name" value="NAD_binding_9"/>
    <property type="match status" value="1"/>
</dbReference>
<dbReference type="InterPro" id="IPR036188">
    <property type="entry name" value="FAD/NAD-bd_sf"/>
</dbReference>
<organism evidence="2 3">
    <name type="scientific">Streptomyces xiamenensis</name>
    <dbReference type="NCBI Taxonomy" id="408015"/>
    <lineage>
        <taxon>Bacteria</taxon>
        <taxon>Bacillati</taxon>
        <taxon>Actinomycetota</taxon>
        <taxon>Actinomycetes</taxon>
        <taxon>Kitasatosporales</taxon>
        <taxon>Streptomycetaceae</taxon>
        <taxon>Streptomyces</taxon>
    </lineage>
</organism>